<dbReference type="GO" id="GO:0046872">
    <property type="term" value="F:metal ion binding"/>
    <property type="evidence" value="ECO:0007669"/>
    <property type="project" value="UniProtKB-KW"/>
</dbReference>
<comment type="similarity">
    <text evidence="7">Belongs to the PINc/VapC protein family.</text>
</comment>
<dbReference type="SUPFAM" id="SSF88723">
    <property type="entry name" value="PIN domain-like"/>
    <property type="match status" value="1"/>
</dbReference>
<evidence type="ECO:0000256" key="5">
    <source>
        <dbReference type="ARBA" id="ARBA00022801"/>
    </source>
</evidence>
<evidence type="ECO:0000256" key="6">
    <source>
        <dbReference type="ARBA" id="ARBA00022842"/>
    </source>
</evidence>
<evidence type="ECO:0000256" key="7">
    <source>
        <dbReference type="ARBA" id="ARBA00038093"/>
    </source>
</evidence>
<dbReference type="AlphaFoldDB" id="A0AAU6Q0F2"/>
<dbReference type="InterPro" id="IPR050556">
    <property type="entry name" value="Type_II_TA_system_RNase"/>
</dbReference>
<dbReference type="InterPro" id="IPR002716">
    <property type="entry name" value="PIN_dom"/>
</dbReference>
<dbReference type="InterPro" id="IPR029060">
    <property type="entry name" value="PIN-like_dom_sf"/>
</dbReference>
<feature type="domain" description="PIN" evidence="8">
    <location>
        <begin position="7"/>
        <end position="131"/>
    </location>
</feature>
<keyword evidence="3" id="KW-0540">Nuclease</keyword>
<dbReference type="PANTHER" id="PTHR33653">
    <property type="entry name" value="RIBONUCLEASE VAPC2"/>
    <property type="match status" value="1"/>
</dbReference>
<keyword evidence="5" id="KW-0378">Hydrolase</keyword>
<keyword evidence="6" id="KW-0460">Magnesium</keyword>
<dbReference type="PANTHER" id="PTHR33653:SF1">
    <property type="entry name" value="RIBONUCLEASE VAPC2"/>
    <property type="match status" value="1"/>
</dbReference>
<evidence type="ECO:0000256" key="1">
    <source>
        <dbReference type="ARBA" id="ARBA00001946"/>
    </source>
</evidence>
<keyword evidence="4" id="KW-0479">Metal-binding</keyword>
<evidence type="ECO:0000313" key="9">
    <source>
        <dbReference type="EMBL" id="WYF43816.1"/>
    </source>
</evidence>
<name>A0AAU6Q0F2_9DEIO</name>
<dbReference type="GO" id="GO:0016787">
    <property type="term" value="F:hydrolase activity"/>
    <property type="evidence" value="ECO:0007669"/>
    <property type="project" value="UniProtKB-KW"/>
</dbReference>
<dbReference type="RefSeq" id="WP_339094818.1">
    <property type="nucleotide sequence ID" value="NZ_CP149782.1"/>
</dbReference>
<dbReference type="Gene3D" id="3.40.50.1010">
    <property type="entry name" value="5'-nuclease"/>
    <property type="match status" value="1"/>
</dbReference>
<dbReference type="GO" id="GO:0004518">
    <property type="term" value="F:nuclease activity"/>
    <property type="evidence" value="ECO:0007669"/>
    <property type="project" value="UniProtKB-KW"/>
</dbReference>
<comment type="cofactor">
    <cofactor evidence="1">
        <name>Mg(2+)</name>
        <dbReference type="ChEBI" id="CHEBI:18420"/>
    </cofactor>
</comment>
<reference evidence="9" key="1">
    <citation type="submission" date="2024-03" db="EMBL/GenBank/DDBJ databases">
        <title>Deinococcus weizhi sp. nov., isolated from human skin.</title>
        <authorList>
            <person name="Wei Z."/>
            <person name="Tian F."/>
            <person name="Yang C."/>
            <person name="Xin L.T."/>
            <person name="Wen Z.J."/>
            <person name="Lan K.C."/>
            <person name="Yu L."/>
            <person name="Zhe W."/>
            <person name="Dan F.D."/>
            <person name="Jun W."/>
            <person name="Rui Z."/>
            <person name="Yong X.J."/>
            <person name="Ting Y."/>
            <person name="Wei X."/>
            <person name="Xu Z.G."/>
            <person name="Xin Z."/>
            <person name="Dong F.G."/>
            <person name="Ni X.M."/>
            <person name="Zheng M.G."/>
            <person name="Chun Y."/>
            <person name="Qian W.X."/>
        </authorList>
    </citation>
    <scope>NUCLEOTIDE SEQUENCE</scope>
    <source>
        <strain evidence="9">VB142</strain>
    </source>
</reference>
<evidence type="ECO:0000256" key="4">
    <source>
        <dbReference type="ARBA" id="ARBA00022723"/>
    </source>
</evidence>
<accession>A0AAU6Q0F2</accession>
<dbReference type="Pfam" id="PF01850">
    <property type="entry name" value="PIN"/>
    <property type="match status" value="1"/>
</dbReference>
<evidence type="ECO:0000259" key="8">
    <source>
        <dbReference type="Pfam" id="PF01850"/>
    </source>
</evidence>
<gene>
    <name evidence="9" type="ORF">WDJ50_10370</name>
</gene>
<evidence type="ECO:0000256" key="2">
    <source>
        <dbReference type="ARBA" id="ARBA00022649"/>
    </source>
</evidence>
<sequence length="141" mass="14937">MGVNVTLLDTSAVVANLYPQHPQHAWAVAQRRQAEAVALSAHSLAEIYKVITGHPRIKFAPADAQQIMQTLAAQVQLVPLTAADYHVALTRCAEHNLSGSVIFDALIAQAALNAGAEALVTLNPKDFRRLGADVAALVVSP</sequence>
<organism evidence="9">
    <name type="scientific">Deinococcus sp. VB142</name>
    <dbReference type="NCBI Taxonomy" id="3112952"/>
    <lineage>
        <taxon>Bacteria</taxon>
        <taxon>Thermotogati</taxon>
        <taxon>Deinococcota</taxon>
        <taxon>Deinococci</taxon>
        <taxon>Deinococcales</taxon>
        <taxon>Deinococcaceae</taxon>
        <taxon>Deinococcus</taxon>
    </lineage>
</organism>
<proteinExistence type="inferred from homology"/>
<keyword evidence="2" id="KW-1277">Toxin-antitoxin system</keyword>
<protein>
    <submittedName>
        <fullName evidence="9">PIN domain-containing protein</fullName>
    </submittedName>
</protein>
<dbReference type="EMBL" id="CP149782">
    <property type="protein sequence ID" value="WYF43816.1"/>
    <property type="molecule type" value="Genomic_DNA"/>
</dbReference>
<evidence type="ECO:0000256" key="3">
    <source>
        <dbReference type="ARBA" id="ARBA00022722"/>
    </source>
</evidence>